<dbReference type="PANTHER" id="PTHR45398:SF1">
    <property type="entry name" value="ENZYME, PUTATIVE (JCVI)-RELATED"/>
    <property type="match status" value="1"/>
</dbReference>
<reference evidence="3 4" key="1">
    <citation type="submission" date="2024-03" db="EMBL/GenBank/DDBJ databases">
        <title>Human intestinal bacterial collection.</title>
        <authorList>
            <person name="Pauvert C."/>
            <person name="Hitch T.C.A."/>
            <person name="Clavel T."/>
        </authorList>
    </citation>
    <scope>NUCLEOTIDE SEQUENCE [LARGE SCALE GENOMIC DNA]</scope>
    <source>
        <strain evidence="3 4">CLA-AP-H34</strain>
    </source>
</reference>
<dbReference type="InterPro" id="IPR000873">
    <property type="entry name" value="AMP-dep_synth/lig_dom"/>
</dbReference>
<dbReference type="SUPFAM" id="SSF56801">
    <property type="entry name" value="Acetyl-CoA synthetase-like"/>
    <property type="match status" value="1"/>
</dbReference>
<evidence type="ECO:0000259" key="2">
    <source>
        <dbReference type="Pfam" id="PF13193"/>
    </source>
</evidence>
<dbReference type="Pfam" id="PF00501">
    <property type="entry name" value="AMP-binding"/>
    <property type="match status" value="2"/>
</dbReference>
<dbReference type="Pfam" id="PF13193">
    <property type="entry name" value="AMP-binding_C"/>
    <property type="match status" value="1"/>
</dbReference>
<dbReference type="InterPro" id="IPR042099">
    <property type="entry name" value="ANL_N_sf"/>
</dbReference>
<keyword evidence="4" id="KW-1185">Reference proteome</keyword>
<dbReference type="InterPro" id="IPR025110">
    <property type="entry name" value="AMP-bd_C"/>
</dbReference>
<evidence type="ECO:0000313" key="3">
    <source>
        <dbReference type="EMBL" id="MEQ2456685.1"/>
    </source>
</evidence>
<gene>
    <name evidence="3" type="ORF">WMO45_09125</name>
</gene>
<feature type="domain" description="AMP-dependent synthetase/ligase" evidence="1">
    <location>
        <begin position="16"/>
        <end position="92"/>
    </location>
</feature>
<feature type="domain" description="AMP-dependent synthetase/ligase" evidence="1">
    <location>
        <begin position="115"/>
        <end position="306"/>
    </location>
</feature>
<dbReference type="RefSeq" id="WP_349140360.1">
    <property type="nucleotide sequence ID" value="NZ_JBBMFT010000004.1"/>
</dbReference>
<protein>
    <submittedName>
        <fullName evidence="3">AMP-binding protein</fullName>
    </submittedName>
</protein>
<dbReference type="Gene3D" id="3.30.300.30">
    <property type="match status" value="1"/>
</dbReference>
<feature type="domain" description="AMP-binding enzyme C-terminal" evidence="2">
    <location>
        <begin position="366"/>
        <end position="438"/>
    </location>
</feature>
<comment type="caution">
    <text evidence="3">The sequence shown here is derived from an EMBL/GenBank/DDBJ whole genome shotgun (WGS) entry which is preliminary data.</text>
</comment>
<accession>A0ABV1ERQ9</accession>
<evidence type="ECO:0000313" key="4">
    <source>
        <dbReference type="Proteomes" id="UP001440599"/>
    </source>
</evidence>
<proteinExistence type="predicted"/>
<sequence>MTGLLERVRANSLTLGDRPALTAGEEQILWKDLWPMAQGLAARLRAAGEGPVALSGTPDRVWVPVAFLACLIAGRPYLPLDPALPPERQRELAAGLNARWLEEEEALEGFSSGLSVPPAEDGAGLAYCLFTSGTTGAPKPVGISRNNLESFLRWALTLPGLGESARGTAVGQAAWSFDLSVADLYLSLFQGGTHTVLTEAEKGDYPALFRRLERSGATLLVATPTFLRLCLAEPGFSPARVPGLRTVFSCGEVLPPAAARRLLDRFPGCTLLNAYGPTEATCAVTAVPISREMCAQTLPIGRVGEGAVSVCLERGEIVLAGESVAPAFKGRYATGDLGYVEDGFLYWAGRKDQQIKYKGYRIELAEIEETLESMPGVERAVVLPRRDGAGTVRGLTAVVEGSGSLQQLKQALERRLPPCKIPAQWAAVKHIPLTHNGKCDRKRLEEMIQ</sequence>
<dbReference type="InterPro" id="IPR045851">
    <property type="entry name" value="AMP-bd_C_sf"/>
</dbReference>
<evidence type="ECO:0000259" key="1">
    <source>
        <dbReference type="Pfam" id="PF00501"/>
    </source>
</evidence>
<dbReference type="Proteomes" id="UP001440599">
    <property type="component" value="Unassembled WGS sequence"/>
</dbReference>
<organism evidence="3 4">
    <name type="scientific">Flavonifractor hominis</name>
    <dbReference type="NCBI Taxonomy" id="3133178"/>
    <lineage>
        <taxon>Bacteria</taxon>
        <taxon>Bacillati</taxon>
        <taxon>Bacillota</taxon>
        <taxon>Clostridia</taxon>
        <taxon>Eubacteriales</taxon>
        <taxon>Oscillospiraceae</taxon>
        <taxon>Flavonifractor</taxon>
    </lineage>
</organism>
<dbReference type="PANTHER" id="PTHR45398">
    <property type="match status" value="1"/>
</dbReference>
<name>A0ABV1ERQ9_9FIRM</name>
<dbReference type="Gene3D" id="3.40.50.12780">
    <property type="entry name" value="N-terminal domain of ligase-like"/>
    <property type="match status" value="1"/>
</dbReference>
<dbReference type="EMBL" id="JBBMFT010000004">
    <property type="protein sequence ID" value="MEQ2456685.1"/>
    <property type="molecule type" value="Genomic_DNA"/>
</dbReference>